<comment type="caution">
    <text evidence="1">The sequence shown here is derived from an EMBL/GenBank/DDBJ whole genome shotgun (WGS) entry which is preliminary data.</text>
</comment>
<dbReference type="EMBL" id="JBGNUJ010000012">
    <property type="protein sequence ID" value="KAL3953316.1"/>
    <property type="molecule type" value="Genomic_DNA"/>
</dbReference>
<reference evidence="1" key="1">
    <citation type="submission" date="2024-12" db="EMBL/GenBank/DDBJ databases">
        <title>Comparative genomics and development of molecular markers within Purpureocillium lilacinum and among Purpureocillium species.</title>
        <authorList>
            <person name="Yeh Z.-Y."/>
            <person name="Ni N.-T."/>
            <person name="Lo P.-H."/>
            <person name="Mushyakhwo K."/>
            <person name="Lin C.-F."/>
            <person name="Nai Y.-S."/>
        </authorList>
    </citation>
    <scope>NUCLEOTIDE SEQUENCE</scope>
    <source>
        <strain evidence="1">NCHU-NPUST-175</strain>
    </source>
</reference>
<dbReference type="Proteomes" id="UP001638806">
    <property type="component" value="Unassembled WGS sequence"/>
</dbReference>
<keyword evidence="2" id="KW-1185">Reference proteome</keyword>
<evidence type="ECO:0000313" key="2">
    <source>
        <dbReference type="Proteomes" id="UP001638806"/>
    </source>
</evidence>
<name>A0ACC4DAP6_PURLI</name>
<protein>
    <submittedName>
        <fullName evidence="1">Uncharacterized protein</fullName>
    </submittedName>
</protein>
<proteinExistence type="predicted"/>
<evidence type="ECO:0000313" key="1">
    <source>
        <dbReference type="EMBL" id="KAL3953316.1"/>
    </source>
</evidence>
<organism evidence="1 2">
    <name type="scientific">Purpureocillium lilacinum</name>
    <name type="common">Paecilomyces lilacinus</name>
    <dbReference type="NCBI Taxonomy" id="33203"/>
    <lineage>
        <taxon>Eukaryota</taxon>
        <taxon>Fungi</taxon>
        <taxon>Dikarya</taxon>
        <taxon>Ascomycota</taxon>
        <taxon>Pezizomycotina</taxon>
        <taxon>Sordariomycetes</taxon>
        <taxon>Hypocreomycetidae</taxon>
        <taxon>Hypocreales</taxon>
        <taxon>Ophiocordycipitaceae</taxon>
        <taxon>Purpureocillium</taxon>
    </lineage>
</organism>
<gene>
    <name evidence="1" type="ORF">ACCO45_013259</name>
</gene>
<sequence length="200" mass="21704">MQGPGPDMSDAGRSGRVFRRTRHVKGRTVTLSVAVDSAALCGRALALQDSPFQIVIVSLKRAQEGREAQQAWRRNGAASENLQRTSGTERVPRWVWRMGIRNPGSGPAKEGGRGECGCGLLKVVACQGLSLPGMRLPHTAQQLDSLVRALIALCDGRQSMTLLGYDRHTEVSSLTVDETTRIGTVLGLNRGFLDRRRSAK</sequence>
<accession>A0ACC4DAP6</accession>